<keyword evidence="4" id="KW-1185">Reference proteome</keyword>
<dbReference type="NCBIfam" id="TIGR00121">
    <property type="entry name" value="birA_ligase"/>
    <property type="match status" value="1"/>
</dbReference>
<gene>
    <name evidence="3" type="ordered locus">Dde_2082</name>
</gene>
<dbReference type="InterPro" id="IPR004143">
    <property type="entry name" value="BPL_LPL_catalytic"/>
</dbReference>
<dbReference type="EMBL" id="CP000112">
    <property type="protein sequence ID" value="ABB38879.2"/>
    <property type="molecule type" value="Genomic_DNA"/>
</dbReference>
<dbReference type="SUPFAM" id="SSF55681">
    <property type="entry name" value="Class II aaRS and biotin synthetases"/>
    <property type="match status" value="1"/>
</dbReference>
<protein>
    <submittedName>
        <fullName evidence="3">Biotin/acetyl-CoA-carboxylase ligase</fullName>
    </submittedName>
</protein>
<dbReference type="InterPro" id="IPR045864">
    <property type="entry name" value="aa-tRNA-synth_II/BPL/LPL"/>
</dbReference>
<evidence type="ECO:0000259" key="2">
    <source>
        <dbReference type="Pfam" id="PF03099"/>
    </source>
</evidence>
<reference evidence="3 4" key="1">
    <citation type="journal article" date="2011" name="J. Bacteriol.">
        <title>Complete genome sequence and updated annotation of Desulfovibrio alaskensis G20.</title>
        <authorList>
            <person name="Hauser L.J."/>
            <person name="Land M.L."/>
            <person name="Brown S.D."/>
            <person name="Larimer F."/>
            <person name="Keller K.L."/>
            <person name="Rapp-Giles B.J."/>
            <person name="Price M.N."/>
            <person name="Lin M."/>
            <person name="Bruce D.C."/>
            <person name="Detter J.C."/>
            <person name="Tapia R."/>
            <person name="Han C.S."/>
            <person name="Goodwin L.A."/>
            <person name="Cheng J.F."/>
            <person name="Pitluck S."/>
            <person name="Copeland A."/>
            <person name="Lucas S."/>
            <person name="Nolan M."/>
            <person name="Lapidus A.L."/>
            <person name="Palumbo A.V."/>
            <person name="Wall J.D."/>
        </authorList>
    </citation>
    <scope>NUCLEOTIDE SEQUENCE [LARGE SCALE GENOMIC DNA]</scope>
    <source>
        <strain evidence="4">ATCC BAA 1058 / DSM 17464 / G20</strain>
    </source>
</reference>
<dbReference type="AlphaFoldDB" id="Q30ZL7"/>
<dbReference type="Pfam" id="PF03099">
    <property type="entry name" value="BPL_LplA_LipB"/>
    <property type="match status" value="1"/>
</dbReference>
<evidence type="ECO:0000313" key="3">
    <source>
        <dbReference type="EMBL" id="ABB38879.2"/>
    </source>
</evidence>
<evidence type="ECO:0000256" key="1">
    <source>
        <dbReference type="ARBA" id="ARBA00022598"/>
    </source>
</evidence>
<dbReference type="InterPro" id="IPR004408">
    <property type="entry name" value="Biotin_CoA_COase_ligase"/>
</dbReference>
<sequence length="299" mass="32305">MSFPVYILSKLQGCSMRPLAPEALGGAHALWQRDVRLLPAFEPCRNEVYEGYATSGGPGCGAVFICDGVGSSLDAAHALHAAGELPVWTSVLAVSQQSGRGQMRRQWVSPAGNIYAALRFPAASNYPDSLSSLVAGYVFARAFEMCGIDVRMKWPNDLLLDDCKMAGILLEDRNGALLVGIGINVAHFPRADCLREGAAVPACGLAARGFDFAPFELWRQLVDRAFFCYRNEVLRFSEDGLISRLEAYLAWVGRVVMIHGSDLGSCPGRLMGLSHDGALRVLLSGREQVLHSCSLSPIS</sequence>
<dbReference type="PANTHER" id="PTHR12835:SF5">
    <property type="entry name" value="BIOTIN--PROTEIN LIGASE"/>
    <property type="match status" value="1"/>
</dbReference>
<name>Q30ZL7_OLEA2</name>
<dbReference type="GO" id="GO:0004077">
    <property type="term" value="F:biotin--[biotin carboxyl-carrier protein] ligase activity"/>
    <property type="evidence" value="ECO:0007669"/>
    <property type="project" value="InterPro"/>
</dbReference>
<organism evidence="3 4">
    <name type="scientific">Oleidesulfovibrio alaskensis (strain ATCC BAA-1058 / DSM 17464 / G20)</name>
    <name type="common">Desulfovibrio alaskensis</name>
    <dbReference type="NCBI Taxonomy" id="207559"/>
    <lineage>
        <taxon>Bacteria</taxon>
        <taxon>Pseudomonadati</taxon>
        <taxon>Thermodesulfobacteriota</taxon>
        <taxon>Desulfovibrionia</taxon>
        <taxon>Desulfovibrionales</taxon>
        <taxon>Desulfovibrionaceae</taxon>
        <taxon>Oleidesulfovibrio</taxon>
    </lineage>
</organism>
<dbReference type="Gene3D" id="3.30.930.10">
    <property type="entry name" value="Bira Bifunctional Protein, Domain 2"/>
    <property type="match status" value="1"/>
</dbReference>
<dbReference type="GO" id="GO:0005737">
    <property type="term" value="C:cytoplasm"/>
    <property type="evidence" value="ECO:0007669"/>
    <property type="project" value="TreeGrafter"/>
</dbReference>
<feature type="domain" description="BPL/LPL catalytic" evidence="2">
    <location>
        <begin position="89"/>
        <end position="185"/>
    </location>
</feature>
<evidence type="ECO:0000313" key="4">
    <source>
        <dbReference type="Proteomes" id="UP000002710"/>
    </source>
</evidence>
<dbReference type="HOGENOM" id="CLU_051096_1_0_7"/>
<accession>Q30ZL7</accession>
<dbReference type="STRING" id="207559.Dde_2082"/>
<dbReference type="RefSeq" id="WP_011367984.1">
    <property type="nucleotide sequence ID" value="NC_007519.1"/>
</dbReference>
<dbReference type="KEGG" id="dde:Dde_2082"/>
<dbReference type="PANTHER" id="PTHR12835">
    <property type="entry name" value="BIOTIN PROTEIN LIGASE"/>
    <property type="match status" value="1"/>
</dbReference>
<proteinExistence type="predicted"/>
<dbReference type="Proteomes" id="UP000002710">
    <property type="component" value="Chromosome"/>
</dbReference>
<keyword evidence="1 3" id="KW-0436">Ligase</keyword>
<dbReference type="eggNOG" id="COG0340">
    <property type="taxonomic scope" value="Bacteria"/>
</dbReference>